<dbReference type="AlphaFoldDB" id="A0A4W5P5C3"/>
<reference evidence="2" key="3">
    <citation type="submission" date="2025-09" db="UniProtKB">
        <authorList>
            <consortium name="Ensembl"/>
        </authorList>
    </citation>
    <scope>IDENTIFICATION</scope>
</reference>
<dbReference type="PANTHER" id="PTHR43294:SF10">
    <property type="entry name" value="POTASSIUM-TRANSPORTING ATPASE ALPHA CHAIN 1"/>
    <property type="match status" value="1"/>
</dbReference>
<evidence type="ECO:0000313" key="2">
    <source>
        <dbReference type="Ensembl" id="ENSHHUP00000057243.1"/>
    </source>
</evidence>
<sequence>MDLRYLLVMKGAPERILERCSTILIKGQEMPLEEQWREAFQTAYMDLGSLGERVLGFCHIYLNENEFPRGYKFDSDELNFTTSGLCFAGLISMIDPPRATVPDAVIECRTAGIRGCPCLCDQWWSAEGHEQ</sequence>
<dbReference type="GO" id="GO:0005886">
    <property type="term" value="C:plasma membrane"/>
    <property type="evidence" value="ECO:0007669"/>
    <property type="project" value="TreeGrafter"/>
</dbReference>
<dbReference type="GO" id="GO:0005391">
    <property type="term" value="F:P-type sodium:potassium-exchanging transporter activity"/>
    <property type="evidence" value="ECO:0007669"/>
    <property type="project" value="TreeGrafter"/>
</dbReference>
<dbReference type="STRING" id="62062.ENSHHUP00000057243"/>
<dbReference type="GO" id="GO:0030007">
    <property type="term" value="P:intracellular potassium ion homeostasis"/>
    <property type="evidence" value="ECO:0007669"/>
    <property type="project" value="TreeGrafter"/>
</dbReference>
<accession>A0A4W5P5C3</accession>
<evidence type="ECO:0000313" key="3">
    <source>
        <dbReference type="Proteomes" id="UP000314982"/>
    </source>
</evidence>
<dbReference type="Ensembl" id="ENSHHUT00000059208.1">
    <property type="protein sequence ID" value="ENSHHUP00000057243.1"/>
    <property type="gene ID" value="ENSHHUG00000034140.1"/>
</dbReference>
<name>A0A4W5P5C3_9TELE</name>
<dbReference type="InterPro" id="IPR023214">
    <property type="entry name" value="HAD_sf"/>
</dbReference>
<reference evidence="3" key="1">
    <citation type="submission" date="2018-06" db="EMBL/GenBank/DDBJ databases">
        <title>Genome assembly of Danube salmon.</title>
        <authorList>
            <person name="Macqueen D.J."/>
            <person name="Gundappa M.K."/>
        </authorList>
    </citation>
    <scope>NUCLEOTIDE SEQUENCE [LARGE SCALE GENOMIC DNA]</scope>
</reference>
<reference evidence="2" key="2">
    <citation type="submission" date="2025-08" db="UniProtKB">
        <authorList>
            <consortium name="Ensembl"/>
        </authorList>
    </citation>
    <scope>IDENTIFICATION</scope>
</reference>
<dbReference type="PANTHER" id="PTHR43294">
    <property type="entry name" value="SODIUM/POTASSIUM-TRANSPORTING ATPASE SUBUNIT ALPHA"/>
    <property type="match status" value="1"/>
</dbReference>
<dbReference type="GeneTree" id="ENSGT00940000160297"/>
<dbReference type="GO" id="GO:0036376">
    <property type="term" value="P:sodium ion export across plasma membrane"/>
    <property type="evidence" value="ECO:0007669"/>
    <property type="project" value="TreeGrafter"/>
</dbReference>
<dbReference type="GO" id="GO:0046872">
    <property type="term" value="F:metal ion binding"/>
    <property type="evidence" value="ECO:0007669"/>
    <property type="project" value="UniProtKB-KW"/>
</dbReference>
<dbReference type="SUPFAM" id="SSF81660">
    <property type="entry name" value="Metal cation-transporting ATPase, ATP-binding domain N"/>
    <property type="match status" value="1"/>
</dbReference>
<keyword evidence="3" id="KW-1185">Reference proteome</keyword>
<dbReference type="InterPro" id="IPR050510">
    <property type="entry name" value="Cation_transp_ATPase_P-type"/>
</dbReference>
<keyword evidence="1" id="KW-0479">Metal-binding</keyword>
<evidence type="ECO:0000256" key="1">
    <source>
        <dbReference type="ARBA" id="ARBA00022723"/>
    </source>
</evidence>
<dbReference type="GO" id="GO:0000166">
    <property type="term" value="F:nucleotide binding"/>
    <property type="evidence" value="ECO:0007669"/>
    <property type="project" value="InterPro"/>
</dbReference>
<protein>
    <submittedName>
        <fullName evidence="2">Uncharacterized protein</fullName>
    </submittedName>
</protein>
<dbReference type="Gene3D" id="3.40.50.1000">
    <property type="entry name" value="HAD superfamily/HAD-like"/>
    <property type="match status" value="1"/>
</dbReference>
<proteinExistence type="predicted"/>
<dbReference type="Proteomes" id="UP000314982">
    <property type="component" value="Unassembled WGS sequence"/>
</dbReference>
<dbReference type="Pfam" id="PF13246">
    <property type="entry name" value="Cation_ATPase"/>
    <property type="match status" value="1"/>
</dbReference>
<organism evidence="2 3">
    <name type="scientific">Hucho hucho</name>
    <name type="common">huchen</name>
    <dbReference type="NCBI Taxonomy" id="62062"/>
    <lineage>
        <taxon>Eukaryota</taxon>
        <taxon>Metazoa</taxon>
        <taxon>Chordata</taxon>
        <taxon>Craniata</taxon>
        <taxon>Vertebrata</taxon>
        <taxon>Euteleostomi</taxon>
        <taxon>Actinopterygii</taxon>
        <taxon>Neopterygii</taxon>
        <taxon>Teleostei</taxon>
        <taxon>Protacanthopterygii</taxon>
        <taxon>Salmoniformes</taxon>
        <taxon>Salmonidae</taxon>
        <taxon>Salmoninae</taxon>
        <taxon>Hucho</taxon>
    </lineage>
</organism>
<dbReference type="Gene3D" id="3.40.1110.10">
    <property type="entry name" value="Calcium-transporting ATPase, cytoplasmic domain N"/>
    <property type="match status" value="1"/>
</dbReference>
<dbReference type="GO" id="GO:0006883">
    <property type="term" value="P:intracellular sodium ion homeostasis"/>
    <property type="evidence" value="ECO:0007669"/>
    <property type="project" value="TreeGrafter"/>
</dbReference>
<dbReference type="InterPro" id="IPR023299">
    <property type="entry name" value="ATPase_P-typ_cyto_dom_N"/>
</dbReference>
<dbReference type="GO" id="GO:1990573">
    <property type="term" value="P:potassium ion import across plasma membrane"/>
    <property type="evidence" value="ECO:0007669"/>
    <property type="project" value="TreeGrafter"/>
</dbReference>
<dbReference type="GO" id="GO:1902600">
    <property type="term" value="P:proton transmembrane transport"/>
    <property type="evidence" value="ECO:0007669"/>
    <property type="project" value="TreeGrafter"/>
</dbReference>